<feature type="compositionally biased region" description="Polar residues" evidence="1">
    <location>
        <begin position="572"/>
        <end position="601"/>
    </location>
</feature>
<evidence type="ECO:0000256" key="1">
    <source>
        <dbReference type="SAM" id="MobiDB-lite"/>
    </source>
</evidence>
<feature type="compositionally biased region" description="Acidic residues" evidence="1">
    <location>
        <begin position="104"/>
        <end position="116"/>
    </location>
</feature>
<feature type="compositionally biased region" description="Basic and acidic residues" evidence="1">
    <location>
        <begin position="614"/>
        <end position="633"/>
    </location>
</feature>
<feature type="region of interest" description="Disordered" evidence="1">
    <location>
        <begin position="565"/>
        <end position="634"/>
    </location>
</feature>
<keyword evidence="4" id="KW-1185">Reference proteome</keyword>
<evidence type="ECO:0000313" key="3">
    <source>
        <dbReference type="EMBL" id="WRT70969.1"/>
    </source>
</evidence>
<reference evidence="3 4" key="1">
    <citation type="submission" date="2024-01" db="EMBL/GenBank/DDBJ databases">
        <title>Comparative genomics of Cryptococcus and Kwoniella reveals pathogenesis evolution and contrasting modes of karyotype evolution via chromosome fusion or intercentromeric recombination.</title>
        <authorList>
            <person name="Coelho M.A."/>
            <person name="David-Palma M."/>
            <person name="Shea T."/>
            <person name="Bowers K."/>
            <person name="McGinley-Smith S."/>
            <person name="Mohammad A.W."/>
            <person name="Gnirke A."/>
            <person name="Yurkov A.M."/>
            <person name="Nowrousian M."/>
            <person name="Sun S."/>
            <person name="Cuomo C.A."/>
            <person name="Heitman J."/>
        </authorList>
    </citation>
    <scope>NUCLEOTIDE SEQUENCE [LARGE SCALE GENOMIC DNA]</scope>
    <source>
        <strain evidence="3">CBS 11374</strain>
    </source>
</reference>
<feature type="region of interest" description="Disordered" evidence="1">
    <location>
        <begin position="707"/>
        <end position="734"/>
    </location>
</feature>
<gene>
    <name evidence="3" type="ORF">IL334_007968</name>
</gene>
<feature type="compositionally biased region" description="Low complexity" evidence="1">
    <location>
        <begin position="10"/>
        <end position="44"/>
    </location>
</feature>
<name>A0ABZ1DCE5_9TREE</name>
<feature type="compositionally biased region" description="Low complexity" evidence="1">
    <location>
        <begin position="178"/>
        <end position="188"/>
    </location>
</feature>
<dbReference type="InterPro" id="IPR000719">
    <property type="entry name" value="Prot_kinase_dom"/>
</dbReference>
<accession>A0ABZ1DCE5</accession>
<dbReference type="Gene3D" id="1.10.510.10">
    <property type="entry name" value="Transferase(Phosphotransferase) domain 1"/>
    <property type="match status" value="1"/>
</dbReference>
<protein>
    <recommendedName>
        <fullName evidence="2">Protein kinase domain-containing protein</fullName>
    </recommendedName>
</protein>
<dbReference type="Proteomes" id="UP001329825">
    <property type="component" value="Chromosome 12"/>
</dbReference>
<dbReference type="GeneID" id="87960098"/>
<dbReference type="InterPro" id="IPR011009">
    <property type="entry name" value="Kinase-like_dom_sf"/>
</dbReference>
<sequence length="982" mass="109859">MTQQELSSCSDSQPPLQTLQSLSNPSSPSNSSNPSSPTRNSHSSYTVSFLDNTATIPFYEYTTLPPGYLPTTSIGCLFQHVLPPISLPGVDRLSMQADTPMPEFPDEDVVPDEDVETEKKSSKSKRGRNEGEARDEHDSQSRRKRVKGKGKEEGNPSTSQGPSTRLNTSPKKSSLQKSTPASTRRPSSTAALAFWQSLDKITFELDSNLLDEKIDSRLKQLSINHSTAATNSHFPTFMNTWWSKMICSEGKYTYWTEDGIQAMQNGETFSTYQDRKREWVKLVDIAGGELPVTSLIQDALGDLANEYVKRDYNFHTPNDLVRRLWKFAGLVGSGTSDLDTNEILPSSTYGSNPVQPDNCPPISVYENKPYMSFRDVVIFMGLLAQQDVELSYSKEKLICTRKGGANDLGVIRWSELSMGMQHILAQVVEQLHVNRARFCVLGNYDAFILFYLSATHKCRVSRVILRDPLDPERSFTPQFLESLVASANAPVKETIKTIIQAAIARKTFPTTTSSLITNHQASQTTPLSLFTGLLLTRPEEQPDKMFVPKDIVDPLRQLLNEEKKARLGGKQRQPQNRSRTAQSLPPLDTQPQSRSGPSIFTNLPAETASSTKNEAVRSKDPQHSSGHISRDNPHINLNLSRISYANITNMKLRVTLKDSSILQSNLHSNSDGRHRPYHQLPEHIDTSRWSIIAASHPARVSDVPSLASDVSTLESDPPSSPLDVRSTHHDRRSTMASVPVLPGLTTQPEATIQLSNYLSGGRLYDVYLANITLKTKSYLDQDGILVNNSKPIQVVVKIINLDSFPTRIEDVEKSEDTSYIYTKQEAESAVMKESYILVNILSSSSSNKFRNPKYSTKLHGVVPHYYGLWESSNGKSKIMMMVLEYCGESVFQKNEELTGDTINEILDAYDTVHSSGVVHDDVQKRHILRHPQDQGIVIIDFEAASWRPAETDLDNLWEWGNRRVAEEDEVHELIGLPTWGEM</sequence>
<evidence type="ECO:0000313" key="4">
    <source>
        <dbReference type="Proteomes" id="UP001329825"/>
    </source>
</evidence>
<organism evidence="3 4">
    <name type="scientific">Kwoniella shivajii</name>
    <dbReference type="NCBI Taxonomy" id="564305"/>
    <lineage>
        <taxon>Eukaryota</taxon>
        <taxon>Fungi</taxon>
        <taxon>Dikarya</taxon>
        <taxon>Basidiomycota</taxon>
        <taxon>Agaricomycotina</taxon>
        <taxon>Tremellomycetes</taxon>
        <taxon>Tremellales</taxon>
        <taxon>Cryptococcaceae</taxon>
        <taxon>Kwoniella</taxon>
    </lineage>
</organism>
<dbReference type="PROSITE" id="PS50011">
    <property type="entry name" value="PROTEIN_KINASE_DOM"/>
    <property type="match status" value="1"/>
</dbReference>
<proteinExistence type="predicted"/>
<dbReference type="RefSeq" id="XP_062795708.1">
    <property type="nucleotide sequence ID" value="XM_062939657.1"/>
</dbReference>
<dbReference type="EMBL" id="CP141892">
    <property type="protein sequence ID" value="WRT70969.1"/>
    <property type="molecule type" value="Genomic_DNA"/>
</dbReference>
<feature type="compositionally biased region" description="Basic and acidic residues" evidence="1">
    <location>
        <begin position="117"/>
        <end position="141"/>
    </location>
</feature>
<feature type="region of interest" description="Disordered" evidence="1">
    <location>
        <begin position="96"/>
        <end position="188"/>
    </location>
</feature>
<feature type="region of interest" description="Disordered" evidence="1">
    <location>
        <begin position="1"/>
        <end position="44"/>
    </location>
</feature>
<evidence type="ECO:0000259" key="2">
    <source>
        <dbReference type="PROSITE" id="PS50011"/>
    </source>
</evidence>
<dbReference type="SUPFAM" id="SSF56112">
    <property type="entry name" value="Protein kinase-like (PK-like)"/>
    <property type="match status" value="1"/>
</dbReference>
<feature type="domain" description="Protein kinase" evidence="2">
    <location>
        <begin position="752"/>
        <end position="982"/>
    </location>
</feature>
<feature type="compositionally biased region" description="Polar residues" evidence="1">
    <location>
        <begin position="155"/>
        <end position="177"/>
    </location>
</feature>